<gene>
    <name evidence="1" type="ORF">DR87_82</name>
</gene>
<sequence length="61" mass="7347">MVKNFILSSKVFHKRHHPKQNSFRYRSYYVILDMLNLNQNKTIFLVSINPIYTLSMIKIMA</sequence>
<organism evidence="1 2">
    <name type="scientific">Francisella tularensis</name>
    <dbReference type="NCBI Taxonomy" id="263"/>
    <lineage>
        <taxon>Bacteria</taxon>
        <taxon>Pseudomonadati</taxon>
        <taxon>Pseudomonadota</taxon>
        <taxon>Gammaproteobacteria</taxon>
        <taxon>Thiotrichales</taxon>
        <taxon>Francisellaceae</taxon>
        <taxon>Francisella</taxon>
    </lineage>
</organism>
<dbReference type="EMBL" id="JOVO01000016">
    <property type="protein sequence ID" value="KFJ39991.1"/>
    <property type="molecule type" value="Genomic_DNA"/>
</dbReference>
<proteinExistence type="predicted"/>
<dbReference type="Proteomes" id="UP000028987">
    <property type="component" value="Unassembled WGS sequence"/>
</dbReference>
<accession>A0AAW3D5V6</accession>
<dbReference type="Pfam" id="PF07103">
    <property type="entry name" value="DUF1365"/>
    <property type="match status" value="1"/>
</dbReference>
<evidence type="ECO:0000313" key="1">
    <source>
        <dbReference type="EMBL" id="KFJ39991.1"/>
    </source>
</evidence>
<comment type="caution">
    <text evidence="1">The sequence shown here is derived from an EMBL/GenBank/DDBJ whole genome shotgun (WGS) entry which is preliminary data.</text>
</comment>
<evidence type="ECO:0000313" key="2">
    <source>
        <dbReference type="Proteomes" id="UP000028987"/>
    </source>
</evidence>
<reference evidence="1 2" key="1">
    <citation type="submission" date="2014-06" db="EMBL/GenBank/DDBJ databases">
        <authorList>
            <person name="Bishop-Lilly K.A."/>
            <person name="Broomall S.M."/>
            <person name="Chain P.S."/>
            <person name="Chertkov O."/>
            <person name="Coyne S.R."/>
            <person name="Daligault H.E."/>
            <person name="Davenport K.W."/>
            <person name="Erkkila T."/>
            <person name="Frey K.G."/>
            <person name="Gibbons H.S."/>
            <person name="Gu W."/>
            <person name="Jaissle J."/>
            <person name="Johnson S.L."/>
            <person name="Koroleva G.I."/>
            <person name="Ladner J.T."/>
            <person name="Lo C.-C."/>
            <person name="Minogue T.D."/>
            <person name="Munk C."/>
            <person name="Palacios G.F."/>
            <person name="Redden C.L."/>
            <person name="Rosenzweig C.N."/>
            <person name="Scholz M.B."/>
            <person name="Teshima H."/>
            <person name="Xu Y."/>
        </authorList>
    </citation>
    <scope>NUCLEOTIDE SEQUENCE [LARGE SCALE GENOMIC DNA]</scope>
    <source>
        <strain evidence="1 2">FTZ</strain>
    </source>
</reference>
<dbReference type="AlphaFoldDB" id="A0AAW3D5V6"/>
<protein>
    <submittedName>
        <fullName evidence="1">Uncharacterized protein</fullName>
    </submittedName>
</protein>
<dbReference type="InterPro" id="IPR010775">
    <property type="entry name" value="DUF1365"/>
</dbReference>
<name>A0AAW3D5V6_FRATU</name>